<dbReference type="EMBL" id="JBBNAG010000010">
    <property type="protein sequence ID" value="KAK9100791.1"/>
    <property type="molecule type" value="Genomic_DNA"/>
</dbReference>
<dbReference type="Proteomes" id="UP001419268">
    <property type="component" value="Unassembled WGS sequence"/>
</dbReference>
<dbReference type="AlphaFoldDB" id="A0AAP0EW58"/>
<comment type="caution">
    <text evidence="1">The sequence shown here is derived from an EMBL/GenBank/DDBJ whole genome shotgun (WGS) entry which is preliminary data.</text>
</comment>
<protein>
    <submittedName>
        <fullName evidence="1">Uncharacterized protein</fullName>
    </submittedName>
</protein>
<accession>A0AAP0EW58</accession>
<organism evidence="1 2">
    <name type="scientific">Stephania cephalantha</name>
    <dbReference type="NCBI Taxonomy" id="152367"/>
    <lineage>
        <taxon>Eukaryota</taxon>
        <taxon>Viridiplantae</taxon>
        <taxon>Streptophyta</taxon>
        <taxon>Embryophyta</taxon>
        <taxon>Tracheophyta</taxon>
        <taxon>Spermatophyta</taxon>
        <taxon>Magnoliopsida</taxon>
        <taxon>Ranunculales</taxon>
        <taxon>Menispermaceae</taxon>
        <taxon>Menispermoideae</taxon>
        <taxon>Cissampelideae</taxon>
        <taxon>Stephania</taxon>
    </lineage>
</organism>
<reference evidence="1 2" key="1">
    <citation type="submission" date="2024-01" db="EMBL/GenBank/DDBJ databases">
        <title>Genome assemblies of Stephania.</title>
        <authorList>
            <person name="Yang L."/>
        </authorList>
    </citation>
    <scope>NUCLEOTIDE SEQUENCE [LARGE SCALE GENOMIC DNA]</scope>
    <source>
        <strain evidence="1">JXDWG</strain>
        <tissue evidence="1">Leaf</tissue>
    </source>
</reference>
<proteinExistence type="predicted"/>
<gene>
    <name evidence="1" type="ORF">Scep_024221</name>
</gene>
<keyword evidence="2" id="KW-1185">Reference proteome</keyword>
<sequence>MKGSLGSCQSFEAAFIRQKEGTFGKILSTLDQNLMDHDQAQKSHHSELLED</sequence>
<evidence type="ECO:0000313" key="1">
    <source>
        <dbReference type="EMBL" id="KAK9100791.1"/>
    </source>
</evidence>
<evidence type="ECO:0000313" key="2">
    <source>
        <dbReference type="Proteomes" id="UP001419268"/>
    </source>
</evidence>
<name>A0AAP0EW58_9MAGN</name>